<keyword evidence="1" id="KW-0472">Membrane</keyword>
<gene>
    <name evidence="2" type="ORF">CPELLU_LOCUS5246</name>
</gene>
<name>A0A9N9BB88_9GLOM</name>
<feature type="transmembrane region" description="Helical" evidence="1">
    <location>
        <begin position="108"/>
        <end position="131"/>
    </location>
</feature>
<dbReference type="AlphaFoldDB" id="A0A9N9BB88"/>
<dbReference type="Proteomes" id="UP000789759">
    <property type="component" value="Unassembled WGS sequence"/>
</dbReference>
<reference evidence="2" key="1">
    <citation type="submission" date="2021-06" db="EMBL/GenBank/DDBJ databases">
        <authorList>
            <person name="Kallberg Y."/>
            <person name="Tangrot J."/>
            <person name="Rosling A."/>
        </authorList>
    </citation>
    <scope>NUCLEOTIDE SEQUENCE</scope>
    <source>
        <strain evidence="2">FL966</strain>
    </source>
</reference>
<evidence type="ECO:0000313" key="3">
    <source>
        <dbReference type="Proteomes" id="UP000789759"/>
    </source>
</evidence>
<feature type="transmembrane region" description="Helical" evidence="1">
    <location>
        <begin position="200"/>
        <end position="222"/>
    </location>
</feature>
<protein>
    <submittedName>
        <fullName evidence="2">5695_t:CDS:1</fullName>
    </submittedName>
</protein>
<comment type="caution">
    <text evidence="2">The sequence shown here is derived from an EMBL/GenBank/DDBJ whole genome shotgun (WGS) entry which is preliminary data.</text>
</comment>
<keyword evidence="3" id="KW-1185">Reference proteome</keyword>
<feature type="transmembrane region" description="Helical" evidence="1">
    <location>
        <begin position="74"/>
        <end position="96"/>
    </location>
</feature>
<feature type="transmembrane region" description="Helical" evidence="1">
    <location>
        <begin position="165"/>
        <end position="188"/>
    </location>
</feature>
<proteinExistence type="predicted"/>
<dbReference type="EMBL" id="CAJVQA010002958">
    <property type="protein sequence ID" value="CAG8561976.1"/>
    <property type="molecule type" value="Genomic_DNA"/>
</dbReference>
<organism evidence="2 3">
    <name type="scientific">Cetraspora pellucida</name>
    <dbReference type="NCBI Taxonomy" id="1433469"/>
    <lineage>
        <taxon>Eukaryota</taxon>
        <taxon>Fungi</taxon>
        <taxon>Fungi incertae sedis</taxon>
        <taxon>Mucoromycota</taxon>
        <taxon>Glomeromycotina</taxon>
        <taxon>Glomeromycetes</taxon>
        <taxon>Diversisporales</taxon>
        <taxon>Gigasporaceae</taxon>
        <taxon>Cetraspora</taxon>
    </lineage>
</organism>
<sequence>MLCSIIFITDLEPRNYILRQSIEDWQWINVQLSIATYLAGVFRTIPRITVIQPTTDSDQLQSSLWIPSLGFIKYCYWSFFVLLIVICQGSSILSGYFRMRSDKHLSDIFVTVRLLTYSFGCISMFLGYGIYGRTLIKLTKRSFELIEEAQRNNERFKWQMRKMQMFNQTAFFSFLFWSVATFVIAIWHDLVWSTLALSKLQIIMACPVNVGSYIIAMIVITLSDMRSQNETPEEISMTTLSNQFMQSQSTP</sequence>
<keyword evidence="1" id="KW-0812">Transmembrane</keyword>
<dbReference type="OrthoDB" id="2383404at2759"/>
<accession>A0A9N9BB88</accession>
<keyword evidence="1" id="KW-1133">Transmembrane helix</keyword>
<evidence type="ECO:0000256" key="1">
    <source>
        <dbReference type="SAM" id="Phobius"/>
    </source>
</evidence>
<evidence type="ECO:0000313" key="2">
    <source>
        <dbReference type="EMBL" id="CAG8561976.1"/>
    </source>
</evidence>